<sequence>MTRDLFRRHASSGHFQYMVSYLRFPAGAKCTGFDSSLRCRTRPSEYPRQRPFGELLLSLDRPADGSRACVRSLPSQRLRLCRHTENDRLCLSSVEIPFVSFAGPRPVVRPGLLVPSIHAERWNIPRDSPGLCRWIPILGNGGLQAMFDSSSRWSQSPSSNVSFESVPRPRQTAESDVLDKRLDRSLSKLGRRELVRMIIGASSTPKARTPSRLSLPSPHSHPEFI</sequence>
<organism evidence="2 3">
    <name type="scientific">Coprinellus micaceus</name>
    <name type="common">Glistening ink-cap mushroom</name>
    <name type="synonym">Coprinus micaceus</name>
    <dbReference type="NCBI Taxonomy" id="71717"/>
    <lineage>
        <taxon>Eukaryota</taxon>
        <taxon>Fungi</taxon>
        <taxon>Dikarya</taxon>
        <taxon>Basidiomycota</taxon>
        <taxon>Agaricomycotina</taxon>
        <taxon>Agaricomycetes</taxon>
        <taxon>Agaricomycetidae</taxon>
        <taxon>Agaricales</taxon>
        <taxon>Agaricineae</taxon>
        <taxon>Psathyrellaceae</taxon>
        <taxon>Coprinellus</taxon>
    </lineage>
</organism>
<evidence type="ECO:0000256" key="1">
    <source>
        <dbReference type="SAM" id="MobiDB-lite"/>
    </source>
</evidence>
<dbReference type="AlphaFoldDB" id="A0A4Y7SDU7"/>
<protein>
    <submittedName>
        <fullName evidence="2">Uncharacterized protein</fullName>
    </submittedName>
</protein>
<accession>A0A4Y7SDU7</accession>
<comment type="caution">
    <text evidence="2">The sequence shown here is derived from an EMBL/GenBank/DDBJ whole genome shotgun (WGS) entry which is preliminary data.</text>
</comment>
<reference evidence="2 3" key="1">
    <citation type="journal article" date="2019" name="Nat. Ecol. Evol.">
        <title>Megaphylogeny resolves global patterns of mushroom evolution.</title>
        <authorList>
            <person name="Varga T."/>
            <person name="Krizsan K."/>
            <person name="Foldi C."/>
            <person name="Dima B."/>
            <person name="Sanchez-Garcia M."/>
            <person name="Sanchez-Ramirez S."/>
            <person name="Szollosi G.J."/>
            <person name="Szarkandi J.G."/>
            <person name="Papp V."/>
            <person name="Albert L."/>
            <person name="Andreopoulos W."/>
            <person name="Angelini C."/>
            <person name="Antonin V."/>
            <person name="Barry K.W."/>
            <person name="Bougher N.L."/>
            <person name="Buchanan P."/>
            <person name="Buyck B."/>
            <person name="Bense V."/>
            <person name="Catcheside P."/>
            <person name="Chovatia M."/>
            <person name="Cooper J."/>
            <person name="Damon W."/>
            <person name="Desjardin D."/>
            <person name="Finy P."/>
            <person name="Geml J."/>
            <person name="Haridas S."/>
            <person name="Hughes K."/>
            <person name="Justo A."/>
            <person name="Karasinski D."/>
            <person name="Kautmanova I."/>
            <person name="Kiss B."/>
            <person name="Kocsube S."/>
            <person name="Kotiranta H."/>
            <person name="LaButti K.M."/>
            <person name="Lechner B.E."/>
            <person name="Liimatainen K."/>
            <person name="Lipzen A."/>
            <person name="Lukacs Z."/>
            <person name="Mihaltcheva S."/>
            <person name="Morgado L.N."/>
            <person name="Niskanen T."/>
            <person name="Noordeloos M.E."/>
            <person name="Ohm R.A."/>
            <person name="Ortiz-Santana B."/>
            <person name="Ovrebo C."/>
            <person name="Racz N."/>
            <person name="Riley R."/>
            <person name="Savchenko A."/>
            <person name="Shiryaev A."/>
            <person name="Soop K."/>
            <person name="Spirin V."/>
            <person name="Szebenyi C."/>
            <person name="Tomsovsky M."/>
            <person name="Tulloss R.E."/>
            <person name="Uehling J."/>
            <person name="Grigoriev I.V."/>
            <person name="Vagvolgyi C."/>
            <person name="Papp T."/>
            <person name="Martin F.M."/>
            <person name="Miettinen O."/>
            <person name="Hibbett D.S."/>
            <person name="Nagy L.G."/>
        </authorList>
    </citation>
    <scope>NUCLEOTIDE SEQUENCE [LARGE SCALE GENOMIC DNA]</scope>
    <source>
        <strain evidence="2 3">FP101781</strain>
    </source>
</reference>
<dbReference type="Proteomes" id="UP000298030">
    <property type="component" value="Unassembled WGS sequence"/>
</dbReference>
<name>A0A4Y7SDU7_COPMI</name>
<dbReference type="EMBL" id="QPFP01000180">
    <property type="protein sequence ID" value="TEB19659.1"/>
    <property type="molecule type" value="Genomic_DNA"/>
</dbReference>
<gene>
    <name evidence="2" type="ORF">FA13DRAFT_342299</name>
</gene>
<evidence type="ECO:0000313" key="2">
    <source>
        <dbReference type="EMBL" id="TEB19659.1"/>
    </source>
</evidence>
<feature type="region of interest" description="Disordered" evidence="1">
    <location>
        <begin position="158"/>
        <end position="177"/>
    </location>
</feature>
<feature type="region of interest" description="Disordered" evidence="1">
    <location>
        <begin position="200"/>
        <end position="225"/>
    </location>
</feature>
<evidence type="ECO:0000313" key="3">
    <source>
        <dbReference type="Proteomes" id="UP000298030"/>
    </source>
</evidence>
<keyword evidence="3" id="KW-1185">Reference proteome</keyword>
<proteinExistence type="predicted"/>